<reference evidence="9 10" key="1">
    <citation type="submission" date="2019-03" db="EMBL/GenBank/DDBJ databases">
        <title>Genomic Encyclopedia of Type Strains, Phase IV (KMG-IV): sequencing the most valuable type-strain genomes for metagenomic binning, comparative biology and taxonomic classification.</title>
        <authorList>
            <person name="Goeker M."/>
        </authorList>
    </citation>
    <scope>NUCLEOTIDE SEQUENCE [LARGE SCALE GENOMIC DNA]</scope>
    <source>
        <strain evidence="9 10">DSM 28867</strain>
    </source>
</reference>
<dbReference type="PROSITE" id="PS51379">
    <property type="entry name" value="4FE4S_FER_2"/>
    <property type="match status" value="1"/>
</dbReference>
<dbReference type="SUPFAM" id="SSF53920">
    <property type="entry name" value="Fe-only hydrogenase"/>
    <property type="match status" value="1"/>
</dbReference>
<evidence type="ECO:0000256" key="6">
    <source>
        <dbReference type="ARBA" id="ARBA00023014"/>
    </source>
</evidence>
<dbReference type="PANTHER" id="PTHR24960">
    <property type="entry name" value="PHOTOSYSTEM I IRON-SULFUR CENTER-RELATED"/>
    <property type="match status" value="1"/>
</dbReference>
<dbReference type="SUPFAM" id="SSF55785">
    <property type="entry name" value="PYP-like sensor domain (PAS domain)"/>
    <property type="match status" value="1"/>
</dbReference>
<evidence type="ECO:0000259" key="7">
    <source>
        <dbReference type="PROSITE" id="PS51379"/>
    </source>
</evidence>
<dbReference type="Proteomes" id="UP000294743">
    <property type="component" value="Unassembled WGS sequence"/>
</dbReference>
<dbReference type="Pfam" id="PF13237">
    <property type="entry name" value="Fer4_10"/>
    <property type="match status" value="1"/>
</dbReference>
<evidence type="ECO:0000256" key="1">
    <source>
        <dbReference type="ARBA" id="ARBA00001966"/>
    </source>
</evidence>
<sequence>MEKYIESKKSNCKNCYKCIRKCAVKSLSFLNDQANIIGDDCIYCGECYLVCPQDAKYIHSDANKVKAWLAEGKQLVTSIAPSYNALNDTDFFLLKQQLLDLGFTDVQETAIGAYMVKNTYETLCANMQNDVIISSCCHSVNLLIQKHFPEALNALANVVTPMEAHARKLKDTYPEAKVVFIGPCISKKAEIDDTRSSTDVVLTFDELLDLGLSAYMKPVYSTGDYQLSTRSFPISGGILSTMKQEENRTYLVVDGQENCVQTIQDVIDGKIHHCFIEMSLCSGSCAGGPVLRKSGYTRVPNTLHIQQKAKQHGEILEIDIPNLETTFESRKQMTYRISDQMINEVLANIGKLKVEDELNCGGCGYNTCREKAIAVIQGKANLEMCLPYLRDRAETFSDNIIRNTPNGIIVLNEEFEIEQMNEAACKIFNIEHSFEIIGDQVVRLLDPKLIMDTYFDGKNTYDKQIYLAEFDKHINLTVIADRAYHILICIIRDISDDIKLQSEQENYRKSTIEITDQLIDKQMRTVQEIASLLGETTAETKVALTKLKESMARE</sequence>
<dbReference type="Pfam" id="PF02906">
    <property type="entry name" value="Fe_hyd_lg_C"/>
    <property type="match status" value="2"/>
</dbReference>
<gene>
    <name evidence="9" type="ORF">EDD63_10528</name>
</gene>
<dbReference type="GO" id="GO:0046872">
    <property type="term" value="F:metal ion binding"/>
    <property type="evidence" value="ECO:0007669"/>
    <property type="project" value="UniProtKB-KW"/>
</dbReference>
<dbReference type="InterPro" id="IPR050157">
    <property type="entry name" value="PSI_iron-sulfur_center"/>
</dbReference>
<evidence type="ECO:0000256" key="5">
    <source>
        <dbReference type="ARBA" id="ARBA00023004"/>
    </source>
</evidence>
<evidence type="ECO:0000256" key="2">
    <source>
        <dbReference type="ARBA" id="ARBA00003532"/>
    </source>
</evidence>
<organism evidence="9 10">
    <name type="scientific">Breznakia blatticola</name>
    <dbReference type="NCBI Taxonomy" id="1754012"/>
    <lineage>
        <taxon>Bacteria</taxon>
        <taxon>Bacillati</taxon>
        <taxon>Bacillota</taxon>
        <taxon>Erysipelotrichia</taxon>
        <taxon>Erysipelotrichales</taxon>
        <taxon>Erysipelotrichaceae</taxon>
        <taxon>Breznakia</taxon>
    </lineage>
</organism>
<comment type="cofactor">
    <cofactor evidence="1">
        <name>[4Fe-4S] cluster</name>
        <dbReference type="ChEBI" id="CHEBI:49883"/>
    </cofactor>
</comment>
<evidence type="ECO:0000256" key="3">
    <source>
        <dbReference type="ARBA" id="ARBA00022485"/>
    </source>
</evidence>
<dbReference type="InterPro" id="IPR009016">
    <property type="entry name" value="Fe_hydrogenase"/>
</dbReference>
<dbReference type="SUPFAM" id="SSF54862">
    <property type="entry name" value="4Fe-4S ferredoxins"/>
    <property type="match status" value="1"/>
</dbReference>
<comment type="function">
    <text evidence="2">Ferredoxins are iron-sulfur proteins that transfer electrons in a wide variety of metabolic reactions.</text>
</comment>
<dbReference type="EMBL" id="SODD01000005">
    <property type="protein sequence ID" value="TDW25296.1"/>
    <property type="molecule type" value="Genomic_DNA"/>
</dbReference>
<accession>A0A4R8A4N7</accession>
<dbReference type="Gene3D" id="3.30.70.20">
    <property type="match status" value="1"/>
</dbReference>
<feature type="domain" description="4Fe-4S ferredoxin-type" evidence="7">
    <location>
        <begin position="32"/>
        <end position="61"/>
    </location>
</feature>
<dbReference type="Gene3D" id="3.30.450.20">
    <property type="entry name" value="PAS domain"/>
    <property type="match status" value="1"/>
</dbReference>
<dbReference type="Pfam" id="PF13188">
    <property type="entry name" value="PAS_8"/>
    <property type="match status" value="1"/>
</dbReference>
<keyword evidence="3" id="KW-0004">4Fe-4S</keyword>
<dbReference type="Gene3D" id="1.10.15.40">
    <property type="entry name" value="Electron transport complex subunit B, putative Fe-S cluster"/>
    <property type="match status" value="1"/>
</dbReference>
<dbReference type="PROSITE" id="PS00198">
    <property type="entry name" value="4FE4S_FER_1"/>
    <property type="match status" value="1"/>
</dbReference>
<dbReference type="InterPro" id="IPR007202">
    <property type="entry name" value="4Fe-4S_dom"/>
</dbReference>
<evidence type="ECO:0000313" key="10">
    <source>
        <dbReference type="Proteomes" id="UP000294743"/>
    </source>
</evidence>
<evidence type="ECO:0000259" key="8">
    <source>
        <dbReference type="PROSITE" id="PS51656"/>
    </source>
</evidence>
<dbReference type="InterPro" id="IPR000014">
    <property type="entry name" value="PAS"/>
</dbReference>
<dbReference type="OrthoDB" id="9798098at2"/>
<dbReference type="RefSeq" id="WP_134168194.1">
    <property type="nucleotide sequence ID" value="NZ_SODD01000005.1"/>
</dbReference>
<dbReference type="Gene3D" id="3.40.950.10">
    <property type="entry name" value="Fe-only Hydrogenase (Larger Subunit), Chain L, domain 3"/>
    <property type="match status" value="1"/>
</dbReference>
<dbReference type="PROSITE" id="PS51656">
    <property type="entry name" value="4FE4S"/>
    <property type="match status" value="1"/>
</dbReference>
<comment type="caution">
    <text evidence="9">The sequence shown here is derived from an EMBL/GenBank/DDBJ whole genome shotgun (WGS) entry which is preliminary data.</text>
</comment>
<dbReference type="CDD" id="cd00130">
    <property type="entry name" value="PAS"/>
    <property type="match status" value="1"/>
</dbReference>
<dbReference type="AlphaFoldDB" id="A0A4R8A4N7"/>
<dbReference type="InterPro" id="IPR017900">
    <property type="entry name" value="4Fe4S_Fe_S_CS"/>
</dbReference>
<keyword evidence="6" id="KW-0411">Iron-sulfur</keyword>
<keyword evidence="5" id="KW-0408">Iron</keyword>
<evidence type="ECO:0000313" key="9">
    <source>
        <dbReference type="EMBL" id="TDW25296.1"/>
    </source>
</evidence>
<dbReference type="Pfam" id="PF04060">
    <property type="entry name" value="FeS"/>
    <property type="match status" value="1"/>
</dbReference>
<dbReference type="GO" id="GO:0051539">
    <property type="term" value="F:4 iron, 4 sulfur cluster binding"/>
    <property type="evidence" value="ECO:0007669"/>
    <property type="project" value="UniProtKB-KW"/>
</dbReference>
<dbReference type="InterPro" id="IPR035965">
    <property type="entry name" value="PAS-like_dom_sf"/>
</dbReference>
<dbReference type="PANTHER" id="PTHR24960:SF79">
    <property type="entry name" value="PHOTOSYSTEM I IRON-SULFUR CENTER"/>
    <property type="match status" value="1"/>
</dbReference>
<feature type="domain" description="4Fe-4S" evidence="8">
    <location>
        <begin position="341"/>
        <end position="402"/>
    </location>
</feature>
<evidence type="ECO:0000256" key="4">
    <source>
        <dbReference type="ARBA" id="ARBA00022723"/>
    </source>
</evidence>
<dbReference type="InterPro" id="IPR017896">
    <property type="entry name" value="4Fe4S_Fe-S-bd"/>
</dbReference>
<protein>
    <submittedName>
        <fullName evidence="9">Iron only hydrogenase large subunit-like protein</fullName>
    </submittedName>
</protein>
<dbReference type="InterPro" id="IPR004108">
    <property type="entry name" value="Fe_hydrogenase_lsu_C"/>
</dbReference>
<proteinExistence type="predicted"/>
<name>A0A4R8A4N7_9FIRM</name>
<keyword evidence="10" id="KW-1185">Reference proteome</keyword>
<keyword evidence="4" id="KW-0479">Metal-binding</keyword>